<keyword evidence="2" id="KW-1185">Reference proteome</keyword>
<reference evidence="2" key="1">
    <citation type="journal article" date="2019" name="Int. J. Syst. Evol. Microbiol.">
        <title>The Global Catalogue of Microorganisms (GCM) 10K type strain sequencing project: providing services to taxonomists for standard genome sequencing and annotation.</title>
        <authorList>
            <consortium name="The Broad Institute Genomics Platform"/>
            <consortium name="The Broad Institute Genome Sequencing Center for Infectious Disease"/>
            <person name="Wu L."/>
            <person name="Ma J."/>
        </authorList>
    </citation>
    <scope>NUCLEOTIDE SEQUENCE [LARGE SCALE GENOMIC DNA]</scope>
    <source>
        <strain evidence="2">NBRC 109019</strain>
    </source>
</reference>
<gene>
    <name evidence="1" type="ORF">GCM10025870_20840</name>
</gene>
<organism evidence="1 2">
    <name type="scientific">Agromyces marinus</name>
    <dbReference type="NCBI Taxonomy" id="1389020"/>
    <lineage>
        <taxon>Bacteria</taxon>
        <taxon>Bacillati</taxon>
        <taxon>Actinomycetota</taxon>
        <taxon>Actinomycetes</taxon>
        <taxon>Micrococcales</taxon>
        <taxon>Microbacteriaceae</taxon>
        <taxon>Agromyces</taxon>
    </lineage>
</organism>
<dbReference type="Proteomes" id="UP001321477">
    <property type="component" value="Chromosome"/>
</dbReference>
<name>A0ABN6YD52_9MICO</name>
<proteinExistence type="predicted"/>
<evidence type="ECO:0008006" key="3">
    <source>
        <dbReference type="Google" id="ProtNLM"/>
    </source>
</evidence>
<protein>
    <recommendedName>
        <fullName evidence="3">GerMN domain-containing protein</fullName>
    </recommendedName>
</protein>
<sequence>MLEPRTDQTLVGEIRVAIDGENGAALAASVTARGAEAPAFETGFTDVSFAAPDASVFAFEPSDAYVVAEEELPLPTVEELRQWLADAQARAESEADAATDRPRPIVHGEGWATVVELDAATVADMSDHPVAPATEPPFTEGEALDLLDTLTTPVEGGRALQTSLLSVLFTDDGRVLAGSVPVDALVEFAESGR</sequence>
<dbReference type="RefSeq" id="WP_286328962.1">
    <property type="nucleotide sequence ID" value="NZ_AP027734.1"/>
</dbReference>
<evidence type="ECO:0000313" key="1">
    <source>
        <dbReference type="EMBL" id="BDZ55011.1"/>
    </source>
</evidence>
<evidence type="ECO:0000313" key="2">
    <source>
        <dbReference type="Proteomes" id="UP001321477"/>
    </source>
</evidence>
<dbReference type="EMBL" id="AP027734">
    <property type="protein sequence ID" value="BDZ55011.1"/>
    <property type="molecule type" value="Genomic_DNA"/>
</dbReference>
<accession>A0ABN6YD52</accession>